<evidence type="ECO:0000256" key="1">
    <source>
        <dbReference type="ARBA" id="ARBA00004828"/>
    </source>
</evidence>
<dbReference type="PANTHER" id="PTHR23342">
    <property type="entry name" value="N-ACETYLGLUTAMATE SYNTHASE"/>
    <property type="match status" value="1"/>
</dbReference>
<evidence type="ECO:0000256" key="4">
    <source>
        <dbReference type="ARBA" id="ARBA00022679"/>
    </source>
</evidence>
<comment type="subcellular location">
    <subcellularLocation>
        <location evidence="9">Cytoplasm</location>
    </subcellularLocation>
</comment>
<dbReference type="NCBIfam" id="TIGR00761">
    <property type="entry name" value="argB"/>
    <property type="match status" value="1"/>
</dbReference>
<evidence type="ECO:0000256" key="9">
    <source>
        <dbReference type="HAMAP-Rule" id="MF_00082"/>
    </source>
</evidence>
<feature type="site" description="Transition state stabilizer" evidence="9">
    <location>
        <position position="19"/>
    </location>
</feature>
<dbReference type="HAMAP" id="MF_00082">
    <property type="entry name" value="ArgB"/>
    <property type="match status" value="1"/>
</dbReference>
<keyword evidence="7 9" id="KW-0067">ATP-binding</keyword>
<comment type="pathway">
    <text evidence="1 9">Amino-acid biosynthesis; L-arginine biosynthesis; N(2)-acetyl-L-ornithine from L-glutamate: step 2/4.</text>
</comment>
<sequence length="279" mass="30279">MMSSGMNVNTQQETLFVIKIGGNVIDNETALAAFLKDFAAVNAPKILVHGGGKIATKIGEQLGIESKYINGRRITDDNTIDVVTMVYGGLVNKKIVAQLQALRTNAIGLTGADANIIPATKRPVKIINDSPVDFGWVGDIDVQQLQADNLKHLLEKGFTPVFAPLTHDEQGHILNTNADTIASAIAVSLSQFYKVRLIYCFEKKGVLEDVNDDNSVIRNINKEKYQQLLNENKLFEGILPKIDNAFAAIDAGVSEVLIGDAKDLIKNTTTSTEGTLITQ</sequence>
<dbReference type="InterPro" id="IPR037528">
    <property type="entry name" value="ArgB"/>
</dbReference>
<evidence type="ECO:0000256" key="7">
    <source>
        <dbReference type="ARBA" id="ARBA00022840"/>
    </source>
</evidence>
<evidence type="ECO:0000256" key="8">
    <source>
        <dbReference type="ARBA" id="ARBA00048141"/>
    </source>
</evidence>
<evidence type="ECO:0000313" key="12">
    <source>
        <dbReference type="Proteomes" id="UP001357452"/>
    </source>
</evidence>
<dbReference type="InterPro" id="IPR004662">
    <property type="entry name" value="AcgluKinase_fam"/>
</dbReference>
<comment type="function">
    <text evidence="9">Catalyzes the ATP-dependent phosphorylation of N-acetyl-L-glutamate.</text>
</comment>
<evidence type="ECO:0000256" key="6">
    <source>
        <dbReference type="ARBA" id="ARBA00022777"/>
    </source>
</evidence>
<feature type="binding site" evidence="9">
    <location>
        <begin position="51"/>
        <end position="52"/>
    </location>
    <ligand>
        <name>substrate</name>
    </ligand>
</feature>
<reference evidence="11 12" key="1">
    <citation type="submission" date="2024-01" db="EMBL/GenBank/DDBJ databases">
        <title>Niabella digestum sp. nov., isolated from waste digestion system.</title>
        <authorList>
            <person name="Zhang L."/>
        </authorList>
    </citation>
    <scope>NUCLEOTIDE SEQUENCE [LARGE SCALE GENOMIC DNA]</scope>
    <source>
        <strain evidence="11 12">A18</strain>
    </source>
</reference>
<dbReference type="Proteomes" id="UP001357452">
    <property type="component" value="Unassembled WGS sequence"/>
</dbReference>
<proteinExistence type="inferred from homology"/>
<keyword evidence="4 9" id="KW-0808">Transferase</keyword>
<name>A0ABU7RGZ0_9BACT</name>
<keyword evidence="9" id="KW-0963">Cytoplasm</keyword>
<dbReference type="EC" id="2.7.2.8" evidence="9"/>
<dbReference type="GO" id="GO:0003991">
    <property type="term" value="F:acetylglutamate kinase activity"/>
    <property type="evidence" value="ECO:0007669"/>
    <property type="project" value="UniProtKB-EC"/>
</dbReference>
<feature type="site" description="Transition state stabilizer" evidence="9">
    <location>
        <position position="241"/>
    </location>
</feature>
<evidence type="ECO:0000256" key="5">
    <source>
        <dbReference type="ARBA" id="ARBA00022741"/>
    </source>
</evidence>
<keyword evidence="3 9" id="KW-0028">Amino-acid biosynthesis</keyword>
<feature type="binding site" evidence="9">
    <location>
        <position position="175"/>
    </location>
    <ligand>
        <name>substrate</name>
    </ligand>
</feature>
<gene>
    <name evidence="9 11" type="primary">argB</name>
    <name evidence="11" type="ORF">V2H41_07895</name>
</gene>
<protein>
    <recommendedName>
        <fullName evidence="9">Acetylglutamate kinase</fullName>
        <ecNumber evidence="9">2.7.2.8</ecNumber>
    </recommendedName>
    <alternativeName>
        <fullName evidence="9">N-acetyl-L-glutamate 5-phosphotransferase</fullName>
    </alternativeName>
    <alternativeName>
        <fullName evidence="9">NAG kinase</fullName>
        <shortName evidence="9">NAGK</shortName>
    </alternativeName>
</protein>
<dbReference type="Gene3D" id="3.40.1160.10">
    <property type="entry name" value="Acetylglutamate kinase-like"/>
    <property type="match status" value="1"/>
</dbReference>
<dbReference type="PIRSF" id="PIRSF000728">
    <property type="entry name" value="NAGK"/>
    <property type="match status" value="1"/>
</dbReference>
<keyword evidence="2 9" id="KW-0055">Arginine biosynthesis</keyword>
<dbReference type="Pfam" id="PF00696">
    <property type="entry name" value="AA_kinase"/>
    <property type="match status" value="1"/>
</dbReference>
<keyword evidence="6 9" id="KW-0418">Kinase</keyword>
<feature type="domain" description="Aspartate/glutamate/uridylate kinase" evidence="10">
    <location>
        <begin position="15"/>
        <end position="259"/>
    </location>
</feature>
<accession>A0ABU7RGZ0</accession>
<evidence type="ECO:0000256" key="2">
    <source>
        <dbReference type="ARBA" id="ARBA00022571"/>
    </source>
</evidence>
<dbReference type="PANTHER" id="PTHR23342:SF0">
    <property type="entry name" value="N-ACETYLGLUTAMATE SYNTHASE, MITOCHONDRIAL"/>
    <property type="match status" value="1"/>
</dbReference>
<evidence type="ECO:0000259" key="10">
    <source>
        <dbReference type="Pfam" id="PF00696"/>
    </source>
</evidence>
<dbReference type="InterPro" id="IPR001048">
    <property type="entry name" value="Asp/Glu/Uridylate_kinase"/>
</dbReference>
<evidence type="ECO:0000313" key="11">
    <source>
        <dbReference type="EMBL" id="MEE6187191.1"/>
    </source>
</evidence>
<dbReference type="InterPro" id="IPR036393">
    <property type="entry name" value="AceGlu_kinase-like_sf"/>
</dbReference>
<dbReference type="SUPFAM" id="SSF53633">
    <property type="entry name" value="Carbamate kinase-like"/>
    <property type="match status" value="1"/>
</dbReference>
<keyword evidence="5 9" id="KW-0547">Nucleotide-binding</keyword>
<keyword evidence="12" id="KW-1185">Reference proteome</keyword>
<evidence type="ECO:0000256" key="3">
    <source>
        <dbReference type="ARBA" id="ARBA00022605"/>
    </source>
</evidence>
<dbReference type="CDD" id="cd04238">
    <property type="entry name" value="AAK_NAGK-like"/>
    <property type="match status" value="1"/>
</dbReference>
<organism evidence="11 12">
    <name type="scientific">Niabella digestorum</name>
    <dbReference type="NCBI Taxonomy" id="3117701"/>
    <lineage>
        <taxon>Bacteria</taxon>
        <taxon>Pseudomonadati</taxon>
        <taxon>Bacteroidota</taxon>
        <taxon>Chitinophagia</taxon>
        <taxon>Chitinophagales</taxon>
        <taxon>Chitinophagaceae</taxon>
        <taxon>Niabella</taxon>
    </lineage>
</organism>
<dbReference type="EMBL" id="JAZGLY010000004">
    <property type="protein sequence ID" value="MEE6187191.1"/>
    <property type="molecule type" value="Genomic_DNA"/>
</dbReference>
<comment type="similarity">
    <text evidence="9">Belongs to the acetylglutamate kinase family. ArgB subfamily.</text>
</comment>
<comment type="caution">
    <text evidence="11">The sequence shown here is derived from an EMBL/GenBank/DDBJ whole genome shotgun (WGS) entry which is preliminary data.</text>
</comment>
<comment type="catalytic activity">
    <reaction evidence="8 9">
        <text>N-acetyl-L-glutamate + ATP = N-acetyl-L-glutamyl 5-phosphate + ADP</text>
        <dbReference type="Rhea" id="RHEA:14629"/>
        <dbReference type="ChEBI" id="CHEBI:30616"/>
        <dbReference type="ChEBI" id="CHEBI:44337"/>
        <dbReference type="ChEBI" id="CHEBI:57936"/>
        <dbReference type="ChEBI" id="CHEBI:456216"/>
        <dbReference type="EC" id="2.7.2.8"/>
    </reaction>
</comment>
<feature type="binding site" evidence="9">
    <location>
        <position position="73"/>
    </location>
    <ligand>
        <name>substrate</name>
    </ligand>
</feature>